<dbReference type="AlphaFoldDB" id="A0A2T3HPL9"/>
<comment type="caution">
    <text evidence="1">The sequence shown here is derived from an EMBL/GenBank/DDBJ whole genome shotgun (WGS) entry which is preliminary data.</text>
</comment>
<evidence type="ECO:0000313" key="1">
    <source>
        <dbReference type="EMBL" id="PST84353.1"/>
    </source>
</evidence>
<dbReference type="SUPFAM" id="SSF53474">
    <property type="entry name" value="alpha/beta-Hydrolases"/>
    <property type="match status" value="1"/>
</dbReference>
<name>A0A2T3HPL9_9SPHI</name>
<dbReference type="PANTHER" id="PTHR15394:SF3">
    <property type="entry name" value="SERINE HYDROLASE RBBP9"/>
    <property type="match status" value="1"/>
</dbReference>
<dbReference type="RefSeq" id="WP_107214452.1">
    <property type="nucleotide sequence ID" value="NZ_KZ686268.1"/>
</dbReference>
<protein>
    <recommendedName>
        <fullName evidence="3">Alpha/beta hydrolase</fullName>
    </recommendedName>
</protein>
<evidence type="ECO:0000313" key="2">
    <source>
        <dbReference type="Proteomes" id="UP000240912"/>
    </source>
</evidence>
<dbReference type="InterPro" id="IPR029058">
    <property type="entry name" value="AB_hydrolase_fold"/>
</dbReference>
<dbReference type="Pfam" id="PF06821">
    <property type="entry name" value="Ser_hydrolase"/>
    <property type="match status" value="1"/>
</dbReference>
<dbReference type="InterPro" id="IPR010662">
    <property type="entry name" value="RBBP9/YdeN"/>
</dbReference>
<dbReference type="GO" id="GO:0016787">
    <property type="term" value="F:hydrolase activity"/>
    <property type="evidence" value="ECO:0007669"/>
    <property type="project" value="InterPro"/>
</dbReference>
<dbReference type="Gene3D" id="3.40.50.1820">
    <property type="entry name" value="alpha/beta hydrolase"/>
    <property type="match status" value="1"/>
</dbReference>
<dbReference type="Proteomes" id="UP000240912">
    <property type="component" value="Unassembled WGS sequence"/>
</dbReference>
<reference evidence="1 2" key="1">
    <citation type="submission" date="2018-03" db="EMBL/GenBank/DDBJ databases">
        <authorList>
            <person name="Keele B.F."/>
        </authorList>
    </citation>
    <scope>NUCLEOTIDE SEQUENCE [LARGE SCALE GENOMIC DNA]</scope>
    <source>
        <strain evidence="1 2">YL28-9</strain>
    </source>
</reference>
<dbReference type="EMBL" id="PYLS01000004">
    <property type="protein sequence ID" value="PST84353.1"/>
    <property type="molecule type" value="Genomic_DNA"/>
</dbReference>
<proteinExistence type="predicted"/>
<sequence length="189" mass="20673">MSKHTLLFAHSAGAQGPPDKGSYGLVAYMRTALEPAFDIRCPIVADPEKPTYDSWTQELTTAFSEIDGSVILVGHSLGGSVLLKFLSEHSLQQRVTGLFLIATPNWDDPDWDVEEYKLESDFAQKLPPVPAAFIYHSTDDPVVPFDHHLFYKTTLSHATVRQLPGNDHVFGAGLPVLIADLRSLVGSGT</sequence>
<evidence type="ECO:0008006" key="3">
    <source>
        <dbReference type="Google" id="ProtNLM"/>
    </source>
</evidence>
<organism evidence="1 2">
    <name type="scientific">Pedobacter yulinensis</name>
    <dbReference type="NCBI Taxonomy" id="2126353"/>
    <lineage>
        <taxon>Bacteria</taxon>
        <taxon>Pseudomonadati</taxon>
        <taxon>Bacteroidota</taxon>
        <taxon>Sphingobacteriia</taxon>
        <taxon>Sphingobacteriales</taxon>
        <taxon>Sphingobacteriaceae</taxon>
        <taxon>Pedobacter</taxon>
    </lineage>
</organism>
<gene>
    <name evidence="1" type="ORF">C7T94_06460</name>
</gene>
<dbReference type="PANTHER" id="PTHR15394">
    <property type="entry name" value="SERINE HYDROLASE RBBP9"/>
    <property type="match status" value="1"/>
</dbReference>
<keyword evidence="2" id="KW-1185">Reference proteome</keyword>
<accession>A0A2T3HPL9</accession>
<dbReference type="OrthoDB" id="9804993at2"/>